<dbReference type="RefSeq" id="WP_220431638.1">
    <property type="nucleotide sequence ID" value="NZ_QSAG01000028.1"/>
</dbReference>
<reference evidence="1 2" key="1">
    <citation type="submission" date="2018-08" db="EMBL/GenBank/DDBJ databases">
        <title>A genome reference for cultivated species of the human gut microbiota.</title>
        <authorList>
            <person name="Zou Y."/>
            <person name="Xue W."/>
            <person name="Luo G."/>
        </authorList>
    </citation>
    <scope>NUCLEOTIDE SEQUENCE [LARGE SCALE GENOMIC DNA]</scope>
    <source>
        <strain evidence="1 2">AF12-50</strain>
    </source>
</reference>
<name>A0AA92TW86_9BACT</name>
<organism evidence="1 2">
    <name type="scientific">Segatella copri</name>
    <dbReference type="NCBI Taxonomy" id="165179"/>
    <lineage>
        <taxon>Bacteria</taxon>
        <taxon>Pseudomonadati</taxon>
        <taxon>Bacteroidota</taxon>
        <taxon>Bacteroidia</taxon>
        <taxon>Bacteroidales</taxon>
        <taxon>Prevotellaceae</taxon>
        <taxon>Segatella</taxon>
    </lineage>
</organism>
<dbReference type="EMBL" id="QSAG01000028">
    <property type="protein sequence ID" value="RGW41520.1"/>
    <property type="molecule type" value="Genomic_DNA"/>
</dbReference>
<dbReference type="Proteomes" id="UP000283785">
    <property type="component" value="Unassembled WGS sequence"/>
</dbReference>
<sequence>YKDFHLFIFPSANIIVRAKALYFVRYFKAFALTERQVCVHNTPGRCPGLGAAALSGREELTCKSFVFIVETPRNLSKVTAK</sequence>
<comment type="caution">
    <text evidence="1">The sequence shown here is derived from an EMBL/GenBank/DDBJ whole genome shotgun (WGS) entry which is preliminary data.</text>
</comment>
<feature type="non-terminal residue" evidence="1">
    <location>
        <position position="1"/>
    </location>
</feature>
<protein>
    <submittedName>
        <fullName evidence="1">Uncharacterized protein</fullName>
    </submittedName>
</protein>
<dbReference type="AlphaFoldDB" id="A0AA92TW86"/>
<proteinExistence type="predicted"/>
<accession>A0AA92TW86</accession>
<evidence type="ECO:0000313" key="2">
    <source>
        <dbReference type="Proteomes" id="UP000283785"/>
    </source>
</evidence>
<gene>
    <name evidence="1" type="ORF">DWV76_12415</name>
</gene>
<evidence type="ECO:0000313" key="1">
    <source>
        <dbReference type="EMBL" id="RGW41520.1"/>
    </source>
</evidence>